<dbReference type="AlphaFoldDB" id="A0A645G8C6"/>
<comment type="caution">
    <text evidence="1">The sequence shown here is derived from an EMBL/GenBank/DDBJ whole genome shotgun (WGS) entry which is preliminary data.</text>
</comment>
<evidence type="ECO:0000313" key="1">
    <source>
        <dbReference type="EMBL" id="MPN22039.1"/>
    </source>
</evidence>
<organism evidence="1">
    <name type="scientific">bioreactor metagenome</name>
    <dbReference type="NCBI Taxonomy" id="1076179"/>
    <lineage>
        <taxon>unclassified sequences</taxon>
        <taxon>metagenomes</taxon>
        <taxon>ecological metagenomes</taxon>
    </lineage>
</organism>
<protein>
    <submittedName>
        <fullName evidence="1">Uncharacterized protein</fullName>
    </submittedName>
</protein>
<reference evidence="1" key="1">
    <citation type="submission" date="2019-08" db="EMBL/GenBank/DDBJ databases">
        <authorList>
            <person name="Kucharzyk K."/>
            <person name="Murdoch R.W."/>
            <person name="Higgins S."/>
            <person name="Loffler F."/>
        </authorList>
    </citation>
    <scope>NUCLEOTIDE SEQUENCE</scope>
</reference>
<proteinExistence type="predicted"/>
<gene>
    <name evidence="1" type="ORF">SDC9_169422</name>
</gene>
<sequence>MVAARAVIRDWNGEISPLCSLVFSSLGARVNTDLRAYPRFRHGKNFRRMVKKTPVPTSSTSMYGPHTKSLTTAIISEKLIFSLPFLNIPVHFTTFHVSAQVAGTSVLIIRSFWPVKKDQAEYSQSTLDISALS</sequence>
<dbReference type="EMBL" id="VSSQ01070184">
    <property type="protein sequence ID" value="MPN22039.1"/>
    <property type="molecule type" value="Genomic_DNA"/>
</dbReference>
<name>A0A645G8C6_9ZZZZ</name>
<accession>A0A645G8C6</accession>